<name>A0A075R159_BRELA</name>
<dbReference type="Gene3D" id="3.10.450.50">
    <property type="match status" value="1"/>
</dbReference>
<dbReference type="InterPro" id="IPR032710">
    <property type="entry name" value="NTF2-like_dom_sf"/>
</dbReference>
<dbReference type="EMBL" id="CP007806">
    <property type="protein sequence ID" value="AIG24938.1"/>
    <property type="molecule type" value="Genomic_DNA"/>
</dbReference>
<feature type="domain" description="SnoaL-like" evidence="1">
    <location>
        <begin position="2"/>
        <end position="117"/>
    </location>
</feature>
<dbReference type="HOGENOM" id="CLU_134303_0_0_9"/>
<dbReference type="InterPro" id="IPR037401">
    <property type="entry name" value="SnoaL-like"/>
</dbReference>
<protein>
    <submittedName>
        <fullName evidence="2">SnoaL-like domain protein</fullName>
    </submittedName>
</protein>
<dbReference type="Proteomes" id="UP000005850">
    <property type="component" value="Chromosome"/>
</dbReference>
<dbReference type="KEGG" id="blr:BRLA_c005800"/>
<accession>A0A075R159</accession>
<evidence type="ECO:0000259" key="1">
    <source>
        <dbReference type="Pfam" id="PF13474"/>
    </source>
</evidence>
<dbReference type="eggNOG" id="COG4875">
    <property type="taxonomic scope" value="Bacteria"/>
</dbReference>
<evidence type="ECO:0000313" key="3">
    <source>
        <dbReference type="Proteomes" id="UP000005850"/>
    </source>
</evidence>
<dbReference type="RefSeq" id="WP_003335592.1">
    <property type="nucleotide sequence ID" value="NZ_CP007806.1"/>
</dbReference>
<dbReference type="STRING" id="1042163.BRLA_c005800"/>
<dbReference type="SUPFAM" id="SSF54427">
    <property type="entry name" value="NTF2-like"/>
    <property type="match status" value="1"/>
</dbReference>
<gene>
    <name evidence="2" type="ORF">BRLA_c005800</name>
</gene>
<keyword evidence="3" id="KW-1185">Reference proteome</keyword>
<reference evidence="2 3" key="1">
    <citation type="journal article" date="2011" name="J. Bacteriol.">
        <title>Genome sequence of Brevibacillus laterosporus LMG 15441, a pathogen of invertebrates.</title>
        <authorList>
            <person name="Djukic M."/>
            <person name="Poehlein A."/>
            <person name="Thurmer A."/>
            <person name="Daniel R."/>
        </authorList>
    </citation>
    <scope>NUCLEOTIDE SEQUENCE [LARGE SCALE GENOMIC DNA]</scope>
    <source>
        <strain evidence="2 3">LMG 15441</strain>
    </source>
</reference>
<proteinExistence type="predicted"/>
<dbReference type="Pfam" id="PF13474">
    <property type="entry name" value="SnoaL_3"/>
    <property type="match status" value="1"/>
</dbReference>
<evidence type="ECO:0000313" key="2">
    <source>
        <dbReference type="EMBL" id="AIG24938.1"/>
    </source>
</evidence>
<sequence>MEILDKYIEATNTHNFSEVKKLLHPTAIYYFSNHTCTTHQEIQAYFETAWSIIQNEIYKAQDIQWLHVGNDSATCTYTYCYEGYMNGEYTSGQGRATNVFVKESTEWLLIHEHLSPLPAKKL</sequence>
<dbReference type="AlphaFoldDB" id="A0A075R159"/>
<organism evidence="2 3">
    <name type="scientific">Brevibacillus laterosporus LMG 15441</name>
    <dbReference type="NCBI Taxonomy" id="1042163"/>
    <lineage>
        <taxon>Bacteria</taxon>
        <taxon>Bacillati</taxon>
        <taxon>Bacillota</taxon>
        <taxon>Bacilli</taxon>
        <taxon>Bacillales</taxon>
        <taxon>Paenibacillaceae</taxon>
        <taxon>Brevibacillus</taxon>
    </lineage>
</organism>